<feature type="domain" description="Mechanosensitive ion channel MscS" evidence="8">
    <location>
        <begin position="101"/>
        <end position="163"/>
    </location>
</feature>
<dbReference type="InterPro" id="IPR049278">
    <property type="entry name" value="MS_channel_C"/>
</dbReference>
<dbReference type="Proteomes" id="UP000005953">
    <property type="component" value="Unassembled WGS sequence"/>
</dbReference>
<comment type="similarity">
    <text evidence="2 7">Belongs to the MscS (TC 1.A.23) family.</text>
</comment>
<accession>A4BBA8</accession>
<reference evidence="11 12" key="1">
    <citation type="submission" date="2006-02" db="EMBL/GenBank/DDBJ databases">
        <authorList>
            <person name="Pinhassi J."/>
            <person name="Pedros-Alio C."/>
            <person name="Ferriera S."/>
            <person name="Johnson J."/>
            <person name="Kravitz S."/>
            <person name="Halpern A."/>
            <person name="Remington K."/>
            <person name="Beeson K."/>
            <person name="Tran B."/>
            <person name="Rogers Y.-H."/>
            <person name="Friedman R."/>
            <person name="Venter J.C."/>
        </authorList>
    </citation>
    <scope>NUCLEOTIDE SEQUENCE [LARGE SCALE GENOMIC DNA]</scope>
    <source>
        <strain evidence="11 12">MED297</strain>
    </source>
</reference>
<dbReference type="PANTHER" id="PTHR30221">
    <property type="entry name" value="SMALL-CONDUCTANCE MECHANOSENSITIVE CHANNEL"/>
    <property type="match status" value="1"/>
</dbReference>
<comment type="caution">
    <text evidence="7">Lacks conserved residue(s) required for the propagation of feature annotation.</text>
</comment>
<evidence type="ECO:0000259" key="8">
    <source>
        <dbReference type="Pfam" id="PF00924"/>
    </source>
</evidence>
<keyword evidence="3" id="KW-1003">Cell membrane</keyword>
<dbReference type="InterPro" id="IPR045275">
    <property type="entry name" value="MscS_archaea/bacteria_type"/>
</dbReference>
<dbReference type="GO" id="GO:0008381">
    <property type="term" value="F:mechanosensitive monoatomic ion channel activity"/>
    <property type="evidence" value="ECO:0007669"/>
    <property type="project" value="InterPro"/>
</dbReference>
<dbReference type="EMBL" id="AAOE01000003">
    <property type="protein sequence ID" value="EAR10721.1"/>
    <property type="molecule type" value="Genomic_DNA"/>
</dbReference>
<keyword evidence="5 7" id="KW-1133">Transmembrane helix</keyword>
<organism evidence="11 12">
    <name type="scientific">Reinekea blandensis MED297</name>
    <dbReference type="NCBI Taxonomy" id="314283"/>
    <lineage>
        <taxon>Bacteria</taxon>
        <taxon>Pseudomonadati</taxon>
        <taxon>Pseudomonadota</taxon>
        <taxon>Gammaproteobacteria</taxon>
        <taxon>Oceanospirillales</taxon>
        <taxon>Saccharospirillaceae</taxon>
        <taxon>Reinekea</taxon>
    </lineage>
</organism>
<evidence type="ECO:0000259" key="10">
    <source>
        <dbReference type="Pfam" id="PF21088"/>
    </source>
</evidence>
<keyword evidence="4 7" id="KW-0812">Transmembrane</keyword>
<protein>
    <recommendedName>
        <fullName evidence="7">Small-conductance mechanosensitive channel</fullName>
    </recommendedName>
</protein>
<feature type="domain" description="Mechanosensitive ion channel transmembrane helices 2/3" evidence="10">
    <location>
        <begin position="60"/>
        <end position="99"/>
    </location>
</feature>
<dbReference type="AlphaFoldDB" id="A4BBA8"/>
<keyword evidence="7" id="KW-0997">Cell inner membrane</keyword>
<feature type="transmembrane region" description="Helical" evidence="7">
    <location>
        <begin position="15"/>
        <end position="33"/>
    </location>
</feature>
<evidence type="ECO:0000256" key="4">
    <source>
        <dbReference type="ARBA" id="ARBA00022692"/>
    </source>
</evidence>
<dbReference type="SUPFAM" id="SSF82861">
    <property type="entry name" value="Mechanosensitive channel protein MscS (YggB), transmembrane region"/>
    <property type="match status" value="1"/>
</dbReference>
<evidence type="ECO:0000256" key="2">
    <source>
        <dbReference type="ARBA" id="ARBA00008017"/>
    </source>
</evidence>
<dbReference type="GO" id="GO:0005886">
    <property type="term" value="C:plasma membrane"/>
    <property type="evidence" value="ECO:0007669"/>
    <property type="project" value="UniProtKB-SubCell"/>
</dbReference>
<comment type="caution">
    <text evidence="11">The sequence shown here is derived from an EMBL/GenBank/DDBJ whole genome shotgun (WGS) entry which is preliminary data.</text>
</comment>
<keyword evidence="6 7" id="KW-0472">Membrane</keyword>
<dbReference type="Pfam" id="PF21082">
    <property type="entry name" value="MS_channel_3rd"/>
    <property type="match status" value="1"/>
</dbReference>
<dbReference type="InterPro" id="IPR011014">
    <property type="entry name" value="MscS_channel_TM-2"/>
</dbReference>
<dbReference type="OrthoDB" id="6500477at2"/>
<dbReference type="Pfam" id="PF21088">
    <property type="entry name" value="MS_channel_1st"/>
    <property type="match status" value="1"/>
</dbReference>
<name>A4BBA8_9GAMM</name>
<evidence type="ECO:0000256" key="7">
    <source>
        <dbReference type="RuleBase" id="RU369025"/>
    </source>
</evidence>
<evidence type="ECO:0000313" key="12">
    <source>
        <dbReference type="Proteomes" id="UP000005953"/>
    </source>
</evidence>
<dbReference type="InterPro" id="IPR006685">
    <property type="entry name" value="MscS_channel_2nd"/>
</dbReference>
<dbReference type="HOGENOM" id="CLU_037945_1_0_6"/>
<keyword evidence="7" id="KW-0407">Ion channel</keyword>
<evidence type="ECO:0000256" key="6">
    <source>
        <dbReference type="ARBA" id="ARBA00023136"/>
    </source>
</evidence>
<comment type="subunit">
    <text evidence="7">Homoheptamer.</text>
</comment>
<dbReference type="Pfam" id="PF00924">
    <property type="entry name" value="MS_channel_2nd"/>
    <property type="match status" value="1"/>
</dbReference>
<comment type="subcellular location">
    <subcellularLocation>
        <location evidence="7">Cell inner membrane</location>
        <topology evidence="7">Multi-pass membrane protein</topology>
    </subcellularLocation>
    <subcellularLocation>
        <location evidence="1">Cell membrane</location>
        <topology evidence="1">Multi-pass membrane protein</topology>
    </subcellularLocation>
</comment>
<dbReference type="PANTHER" id="PTHR30221:SF20">
    <property type="entry name" value="SMALL-CONDUCTANCE MECHANOSENSITIVE CHANNEL"/>
    <property type="match status" value="1"/>
</dbReference>
<keyword evidence="12" id="KW-1185">Reference proteome</keyword>
<feature type="transmembrane region" description="Helical" evidence="7">
    <location>
        <begin position="54"/>
        <end position="74"/>
    </location>
</feature>
<dbReference type="Gene3D" id="1.10.287.1260">
    <property type="match status" value="1"/>
</dbReference>
<evidence type="ECO:0000256" key="5">
    <source>
        <dbReference type="ARBA" id="ARBA00022989"/>
    </source>
</evidence>
<dbReference type="InterPro" id="IPR011066">
    <property type="entry name" value="MscS_channel_C_sf"/>
</dbReference>
<feature type="transmembrane region" description="Helical" evidence="7">
    <location>
        <begin position="80"/>
        <end position="97"/>
    </location>
</feature>
<proteinExistence type="inferred from homology"/>
<dbReference type="RefSeq" id="WP_008042054.1">
    <property type="nucleotide sequence ID" value="NZ_CH724149.1"/>
</dbReference>
<dbReference type="Gene3D" id="3.30.70.100">
    <property type="match status" value="1"/>
</dbReference>
<evidence type="ECO:0000313" key="11">
    <source>
        <dbReference type="EMBL" id="EAR10721.1"/>
    </source>
</evidence>
<evidence type="ECO:0000256" key="1">
    <source>
        <dbReference type="ARBA" id="ARBA00004651"/>
    </source>
</evidence>
<dbReference type="SUPFAM" id="SSF50182">
    <property type="entry name" value="Sm-like ribonucleoproteins"/>
    <property type="match status" value="1"/>
</dbReference>
<dbReference type="STRING" id="314283.MED297_11915"/>
<dbReference type="InterPro" id="IPR010920">
    <property type="entry name" value="LSM_dom_sf"/>
</dbReference>
<dbReference type="InterPro" id="IPR049142">
    <property type="entry name" value="MS_channel_1st"/>
</dbReference>
<sequence length="284" mass="31202">MDVLTRLNELIESTHLYSILQAILLLTAGYVLGKLASTAAVKISGTALSPHSRLILKRAVFYVIFGLLSVSALSQLGFDLNVILGAAGILTVALGFASQTSASNLISGLFLMLERPFSIGDIIRVNATSGEVISIDLLSVKLRTFDNLFVRIPNETMLKTEVTTLTKYPIRRADLLVGVAYREDIERVRDILMDIAAKEPLCLEEPKPLFIFSGFGNSSIDIQFSVWAQRENFLTLKNNMLQAIKIRFDQEGIEIPFPHVSFYTGSDSRPLPVSLVNDAPADPS</sequence>
<dbReference type="SUPFAM" id="SSF82689">
    <property type="entry name" value="Mechanosensitive channel protein MscS (YggB), C-terminal domain"/>
    <property type="match status" value="1"/>
</dbReference>
<keyword evidence="7" id="KW-0406">Ion transport</keyword>
<keyword evidence="7" id="KW-0813">Transport</keyword>
<feature type="domain" description="Mechanosensitive ion channel MscS C-terminal" evidence="9">
    <location>
        <begin position="177"/>
        <end position="255"/>
    </location>
</feature>
<dbReference type="Gene3D" id="2.30.30.60">
    <property type="match status" value="1"/>
</dbReference>
<comment type="function">
    <text evidence="7">Mechanosensitive channel that participates in the regulation of osmotic pressure changes within the cell, opening in response to stretch forces in the membrane lipid bilayer, without the need for other proteins. Contributes to normal resistance to hypoosmotic shock. Forms an ion channel of 1.0 nanosiemens conductance with a slight preference for anions.</text>
</comment>
<evidence type="ECO:0000259" key="9">
    <source>
        <dbReference type="Pfam" id="PF21082"/>
    </source>
</evidence>
<evidence type="ECO:0000256" key="3">
    <source>
        <dbReference type="ARBA" id="ARBA00022475"/>
    </source>
</evidence>
<dbReference type="InterPro" id="IPR023408">
    <property type="entry name" value="MscS_beta-dom_sf"/>
</dbReference>
<gene>
    <name evidence="11" type="ORF">MED297_11915</name>
</gene>